<feature type="region of interest" description="Disordered" evidence="1">
    <location>
        <begin position="26"/>
        <end position="70"/>
    </location>
</feature>
<name>A0A5B7F972_PORTR</name>
<dbReference type="AlphaFoldDB" id="A0A5B7F972"/>
<keyword evidence="3" id="KW-1185">Reference proteome</keyword>
<proteinExistence type="predicted"/>
<sequence>MIAFYEAYYGNGIIRNRKKVQINRVGEQNKDNEAPVSRESGFSRPRPLNYPLEHNKGTAAAPRVSQYCNR</sequence>
<reference evidence="2 3" key="1">
    <citation type="submission" date="2019-05" db="EMBL/GenBank/DDBJ databases">
        <title>Another draft genome of Portunus trituberculatus and its Hox gene families provides insights of decapod evolution.</title>
        <authorList>
            <person name="Jeong J.-H."/>
            <person name="Song I."/>
            <person name="Kim S."/>
            <person name="Choi T."/>
            <person name="Kim D."/>
            <person name="Ryu S."/>
            <person name="Kim W."/>
        </authorList>
    </citation>
    <scope>NUCLEOTIDE SEQUENCE [LARGE SCALE GENOMIC DNA]</scope>
    <source>
        <tissue evidence="2">Muscle</tissue>
    </source>
</reference>
<comment type="caution">
    <text evidence="2">The sequence shown here is derived from an EMBL/GenBank/DDBJ whole genome shotgun (WGS) entry which is preliminary data.</text>
</comment>
<dbReference type="Proteomes" id="UP000324222">
    <property type="component" value="Unassembled WGS sequence"/>
</dbReference>
<evidence type="ECO:0000313" key="2">
    <source>
        <dbReference type="EMBL" id="MPC42107.1"/>
    </source>
</evidence>
<organism evidence="2 3">
    <name type="scientific">Portunus trituberculatus</name>
    <name type="common">Swimming crab</name>
    <name type="synonym">Neptunus trituberculatus</name>
    <dbReference type="NCBI Taxonomy" id="210409"/>
    <lineage>
        <taxon>Eukaryota</taxon>
        <taxon>Metazoa</taxon>
        <taxon>Ecdysozoa</taxon>
        <taxon>Arthropoda</taxon>
        <taxon>Crustacea</taxon>
        <taxon>Multicrustacea</taxon>
        <taxon>Malacostraca</taxon>
        <taxon>Eumalacostraca</taxon>
        <taxon>Eucarida</taxon>
        <taxon>Decapoda</taxon>
        <taxon>Pleocyemata</taxon>
        <taxon>Brachyura</taxon>
        <taxon>Eubrachyura</taxon>
        <taxon>Portunoidea</taxon>
        <taxon>Portunidae</taxon>
        <taxon>Portuninae</taxon>
        <taxon>Portunus</taxon>
    </lineage>
</organism>
<gene>
    <name evidence="2" type="ORF">E2C01_035721</name>
</gene>
<dbReference type="EMBL" id="VSRR010005313">
    <property type="protein sequence ID" value="MPC42107.1"/>
    <property type="molecule type" value="Genomic_DNA"/>
</dbReference>
<protein>
    <submittedName>
        <fullName evidence="2">Uncharacterized protein</fullName>
    </submittedName>
</protein>
<evidence type="ECO:0000256" key="1">
    <source>
        <dbReference type="SAM" id="MobiDB-lite"/>
    </source>
</evidence>
<accession>A0A5B7F972</accession>
<evidence type="ECO:0000313" key="3">
    <source>
        <dbReference type="Proteomes" id="UP000324222"/>
    </source>
</evidence>